<dbReference type="Proteomes" id="UP000249066">
    <property type="component" value="Unassembled WGS sequence"/>
</dbReference>
<gene>
    <name evidence="2" type="ORF">DI623_11945</name>
</gene>
<feature type="chain" id="PRO_5015931874" evidence="1">
    <location>
        <begin position="27"/>
        <end position="221"/>
    </location>
</feature>
<evidence type="ECO:0000313" key="3">
    <source>
        <dbReference type="Proteomes" id="UP000249066"/>
    </source>
</evidence>
<dbReference type="AlphaFoldDB" id="A0A2W5A2M0"/>
<evidence type="ECO:0000313" key="2">
    <source>
        <dbReference type="EMBL" id="PZO88783.1"/>
    </source>
</evidence>
<reference evidence="2 3" key="1">
    <citation type="submission" date="2017-08" db="EMBL/GenBank/DDBJ databases">
        <title>Infants hospitalized years apart are colonized by the same room-sourced microbial strains.</title>
        <authorList>
            <person name="Brooks B."/>
            <person name="Olm M.R."/>
            <person name="Firek B.A."/>
            <person name="Baker R."/>
            <person name="Thomas B.C."/>
            <person name="Morowitz M.J."/>
            <person name="Banfield J.F."/>
        </authorList>
    </citation>
    <scope>NUCLEOTIDE SEQUENCE [LARGE SCALE GENOMIC DNA]</scope>
    <source>
        <strain evidence="2">S2_018_000_R2_101</strain>
    </source>
</reference>
<protein>
    <submittedName>
        <fullName evidence="2">Uncharacterized protein</fullName>
    </submittedName>
</protein>
<name>A0A2W5A2M0_9SPHN</name>
<proteinExistence type="predicted"/>
<feature type="signal peptide" evidence="1">
    <location>
        <begin position="1"/>
        <end position="26"/>
    </location>
</feature>
<organism evidence="2 3">
    <name type="scientific">Sphingomonas sanxanigenens</name>
    <dbReference type="NCBI Taxonomy" id="397260"/>
    <lineage>
        <taxon>Bacteria</taxon>
        <taxon>Pseudomonadati</taxon>
        <taxon>Pseudomonadota</taxon>
        <taxon>Alphaproteobacteria</taxon>
        <taxon>Sphingomonadales</taxon>
        <taxon>Sphingomonadaceae</taxon>
        <taxon>Sphingomonas</taxon>
    </lineage>
</organism>
<dbReference type="EMBL" id="QFNN01000081">
    <property type="protein sequence ID" value="PZO88783.1"/>
    <property type="molecule type" value="Genomic_DNA"/>
</dbReference>
<sequence length="221" mass="25050">MSFLTARGYFRPVAALLAVATPLASAEANFFWKAPDLSGPPVIGNEPDIGELLPGATPQEMRAAIVWRMRSALNVGALQCQFDPTLLTNNQYNHLLDYHRVELGQAYQTLTGYFKRTKKAPKLAQTALDQYGTRTYSSFSTVTSQFTFCETISKVGRAALFVPKGQFYTVAEKYLREVRKSLGRYGEQSFVFYVPPLDYRYPPLEEKCWKDSRLDTRHCSF</sequence>
<keyword evidence="1" id="KW-0732">Signal</keyword>
<evidence type="ECO:0000256" key="1">
    <source>
        <dbReference type="SAM" id="SignalP"/>
    </source>
</evidence>
<comment type="caution">
    <text evidence="2">The sequence shown here is derived from an EMBL/GenBank/DDBJ whole genome shotgun (WGS) entry which is preliminary data.</text>
</comment>
<accession>A0A2W5A2M0</accession>